<dbReference type="InterPro" id="IPR037516">
    <property type="entry name" value="Tripartite_DENN"/>
</dbReference>
<dbReference type="GO" id="GO:0055037">
    <property type="term" value="C:recycling endosome"/>
    <property type="evidence" value="ECO:0007669"/>
    <property type="project" value="TreeGrafter"/>
</dbReference>
<feature type="domain" description="UDENN" evidence="2">
    <location>
        <begin position="29"/>
        <end position="424"/>
    </location>
</feature>
<comment type="caution">
    <text evidence="3">The sequence shown here is derived from an EMBL/GenBank/DDBJ whole genome shotgun (WGS) entry which is preliminary data.</text>
</comment>
<dbReference type="OrthoDB" id="10265409at2759"/>
<reference evidence="3" key="1">
    <citation type="thesis" date="2020" institute="ProQuest LLC" country="789 East Eisenhower Parkway, Ann Arbor, MI, USA">
        <title>Comparative Genomics and Chromosome Evolution.</title>
        <authorList>
            <person name="Mudd A.B."/>
        </authorList>
    </citation>
    <scope>NUCLEOTIDE SEQUENCE</scope>
    <source>
        <strain evidence="3">HN-11 Male</strain>
        <tissue evidence="3">Kidney and liver</tissue>
    </source>
</reference>
<dbReference type="Proteomes" id="UP000770717">
    <property type="component" value="Unassembled WGS sequence"/>
</dbReference>
<organism evidence="3 4">
    <name type="scientific">Eleutherodactylus coqui</name>
    <name type="common">Puerto Rican coqui</name>
    <dbReference type="NCBI Taxonomy" id="57060"/>
    <lineage>
        <taxon>Eukaryota</taxon>
        <taxon>Metazoa</taxon>
        <taxon>Chordata</taxon>
        <taxon>Craniata</taxon>
        <taxon>Vertebrata</taxon>
        <taxon>Euteleostomi</taxon>
        <taxon>Amphibia</taxon>
        <taxon>Batrachia</taxon>
        <taxon>Anura</taxon>
        <taxon>Neobatrachia</taxon>
        <taxon>Hyloidea</taxon>
        <taxon>Eleutherodactylidae</taxon>
        <taxon>Eleutherodactylinae</taxon>
        <taxon>Eleutherodactylus</taxon>
        <taxon>Eleutherodactylus</taxon>
    </lineage>
</organism>
<dbReference type="InterPro" id="IPR024224">
    <property type="entry name" value="DENND6"/>
</dbReference>
<keyword evidence="4" id="KW-1185">Reference proteome</keyword>
<name>A0A8J6EPA3_ELECQ</name>
<dbReference type="AlphaFoldDB" id="A0A8J6EPA3"/>
<evidence type="ECO:0000256" key="1">
    <source>
        <dbReference type="ARBA" id="ARBA00007159"/>
    </source>
</evidence>
<accession>A0A8J6EPA3</accession>
<evidence type="ECO:0000313" key="4">
    <source>
        <dbReference type="Proteomes" id="UP000770717"/>
    </source>
</evidence>
<evidence type="ECO:0000313" key="3">
    <source>
        <dbReference type="EMBL" id="KAG9472576.1"/>
    </source>
</evidence>
<dbReference type="GO" id="GO:0005085">
    <property type="term" value="F:guanyl-nucleotide exchange factor activity"/>
    <property type="evidence" value="ECO:0007669"/>
    <property type="project" value="InterPro"/>
</dbReference>
<proteinExistence type="inferred from homology"/>
<dbReference type="EMBL" id="WNTK01000046">
    <property type="protein sequence ID" value="KAG9472576.1"/>
    <property type="molecule type" value="Genomic_DNA"/>
</dbReference>
<evidence type="ECO:0000259" key="2">
    <source>
        <dbReference type="PROSITE" id="PS50211"/>
    </source>
</evidence>
<dbReference type="PROSITE" id="PS50211">
    <property type="entry name" value="DENN"/>
    <property type="match status" value="1"/>
</dbReference>
<sequence>MSSLGMEGAHPVPGDPLALPWDRFSSWLHCICVVGFDLELGQTVEALYPPHAKLTDKEKTSICYLSFPDSNSGCLGDTQFCFRFRQSTGRKSSLHCILDQMDRDSPVYLKKDPSCFYGYVYFRQVRDKTLKRGYFQKVIIYMATSFDIDRWPPPVPGKTLHLPIMGLVIKVRIPTRHDKPGTTQMVDMTQQSDAQISVSLPTIHEVDLFRCISPLKYCSDFRPYFTIHDAEFKEYTTRTQAPPSVIFGVTNPFFAKTLQHWPHIIRIGDVKLAGDVPKQVKVKKLKTLKTLDSKPGVYSSYKPYLNKDEEIIKQLQKGIQQKRPSEAQNAILRRHFLELTQSFIIPLERYVASLMPLLKSISAWKSPPQLKPFSQEEFMKTLEKTGPQLTSRLKGDWIGLYRNFLRSPNFDGWFRARRKEMMQKLEALQLEALCNEDLLIWVQKHTEVESVDLVLKLKNKLALAQREHLPVSADTLQKLQGQVDTIIQELPEDLQEILVKTSSS</sequence>
<protein>
    <recommendedName>
        <fullName evidence="2">UDENN domain-containing protein</fullName>
    </recommendedName>
</protein>
<gene>
    <name evidence="3" type="ORF">GDO78_018707</name>
</gene>
<dbReference type="PANTHER" id="PTHR13677">
    <property type="entry name" value="LD41638P"/>
    <property type="match status" value="1"/>
</dbReference>
<dbReference type="PANTHER" id="PTHR13677:SF1">
    <property type="entry name" value="PROTEIN DENND6A"/>
    <property type="match status" value="1"/>
</dbReference>
<comment type="similarity">
    <text evidence="1">Belongs to the DENND6 family.</text>
</comment>